<comment type="caution">
    <text evidence="1">The sequence shown here is derived from an EMBL/GenBank/DDBJ whole genome shotgun (WGS) entry which is preliminary data.</text>
</comment>
<evidence type="ECO:0000313" key="2">
    <source>
        <dbReference type="Proteomes" id="UP001628192"/>
    </source>
</evidence>
<dbReference type="Proteomes" id="UP001628192">
    <property type="component" value="Unassembled WGS sequence"/>
</dbReference>
<proteinExistence type="predicted"/>
<sequence length="63" mass="6931">MAHGERQFVARLTAAGPLPLFTGFPIKPGGALSMSRKSQKNRFMSIGVGKKDFLGAWEQFSLY</sequence>
<evidence type="ECO:0000313" key="1">
    <source>
        <dbReference type="EMBL" id="GAB1253857.1"/>
    </source>
</evidence>
<name>A0ABQ0E873_9BACT</name>
<accession>A0ABQ0E873</accession>
<reference evidence="1 2" key="1">
    <citation type="journal article" date="2025" name="Int. J. Syst. Evol. Microbiol.">
        <title>Desulfovibrio falkowii sp. nov., Porphyromonas miyakawae sp. nov., Mediterraneibacter flintii sp. nov. and Owariibacterium komagatae gen. nov., sp. nov., isolated from human faeces.</title>
        <authorList>
            <person name="Hamaguchi T."/>
            <person name="Ohara M."/>
            <person name="Hisatomi A."/>
            <person name="Sekiguchi K."/>
            <person name="Takeda J.I."/>
            <person name="Ueyama J."/>
            <person name="Ito M."/>
            <person name="Nishiwaki H."/>
            <person name="Ogi T."/>
            <person name="Hirayama M."/>
            <person name="Ohkuma M."/>
            <person name="Sakamoto M."/>
            <person name="Ohno K."/>
        </authorList>
    </citation>
    <scope>NUCLEOTIDE SEQUENCE [LARGE SCALE GENOMIC DNA]</scope>
    <source>
        <strain evidence="1 2">13CB8C</strain>
    </source>
</reference>
<protein>
    <submittedName>
        <fullName evidence="1">Uncharacterized protein</fullName>
    </submittedName>
</protein>
<keyword evidence="2" id="KW-1185">Reference proteome</keyword>
<gene>
    <name evidence="1" type="ORF">Defa_13440</name>
</gene>
<dbReference type="EMBL" id="BAAFSG010000001">
    <property type="protein sequence ID" value="GAB1253857.1"/>
    <property type="molecule type" value="Genomic_DNA"/>
</dbReference>
<organism evidence="1 2">
    <name type="scientific">Desulfovibrio falkowii</name>
    <dbReference type="NCBI Taxonomy" id="3136602"/>
    <lineage>
        <taxon>Bacteria</taxon>
        <taxon>Pseudomonadati</taxon>
        <taxon>Thermodesulfobacteriota</taxon>
        <taxon>Desulfovibrionia</taxon>
        <taxon>Desulfovibrionales</taxon>
        <taxon>Desulfovibrionaceae</taxon>
        <taxon>Desulfovibrio</taxon>
    </lineage>
</organism>